<dbReference type="Pfam" id="PF03216">
    <property type="entry name" value="Rhabdo_ncap_2"/>
    <property type="match status" value="1"/>
</dbReference>
<comment type="caution">
    <text evidence="2">The sequence shown here is derived from an EMBL/GenBank/DDBJ whole genome shotgun (WGS) entry which is preliminary data.</text>
</comment>
<reference evidence="2" key="1">
    <citation type="submission" date="2022-07" db="EMBL/GenBank/DDBJ databases">
        <authorList>
            <person name="Macas J."/>
            <person name="Novak P."/>
            <person name="Neumann P."/>
        </authorList>
    </citation>
    <scope>NUCLEOTIDE SEQUENCE</scope>
</reference>
<keyword evidence="3" id="KW-1185">Reference proteome</keyword>
<sequence length="415" mass="46428">MNPSNTISGYTNDLDVSDFRTHEAFAGLDNINPALYGTPEKDWIDTDIHLIKMWHNAHMGDADILAIGNTWHAQLNAENSISSRTAIRGLKLAMSLKSMYPNKTAPLLFLPGRGQEPHEGAPAAVSLPDVETFDDTPFAIQTRQVVRGPDVPLLPNAVVATANLGIPAREDIDRVKIWSYTFLASYLMKLMVKSPENVVRGLENMKARYASFYGPSRTIARFSFPIRKACAYKKALLSQSNILTTYTMALAHTQSYVAAEMNVKEKGLLSYLGYIPFSYTGLHAYSLIINLKNISNVGLGELLSMLHCNIMRPALMKVHKIVTELERTVDHPDRPTYFRYCATWGDHYFLSLRSSRCPHLCYTVACAWKTIAPAARNENCDPEKIMATTRLAEPMKRTLKRAGELLAESLRKNIS</sequence>
<dbReference type="AlphaFoldDB" id="A0AAV0EM06"/>
<dbReference type="Proteomes" id="UP001152523">
    <property type="component" value="Unassembled WGS sequence"/>
</dbReference>
<proteinExistence type="predicted"/>
<accession>A0AAV0EM06</accession>
<comment type="subcellular location">
    <subcellularLocation>
        <location evidence="1">Virion</location>
    </subcellularLocation>
</comment>
<name>A0AAV0EM06_9ASTE</name>
<organism evidence="2 3">
    <name type="scientific">Cuscuta epithymum</name>
    <dbReference type="NCBI Taxonomy" id="186058"/>
    <lineage>
        <taxon>Eukaryota</taxon>
        <taxon>Viridiplantae</taxon>
        <taxon>Streptophyta</taxon>
        <taxon>Embryophyta</taxon>
        <taxon>Tracheophyta</taxon>
        <taxon>Spermatophyta</taxon>
        <taxon>Magnoliopsida</taxon>
        <taxon>eudicotyledons</taxon>
        <taxon>Gunneridae</taxon>
        <taxon>Pentapetalae</taxon>
        <taxon>asterids</taxon>
        <taxon>lamiids</taxon>
        <taxon>Solanales</taxon>
        <taxon>Convolvulaceae</taxon>
        <taxon>Cuscuteae</taxon>
        <taxon>Cuscuta</taxon>
        <taxon>Cuscuta subgen. Cuscuta</taxon>
    </lineage>
</organism>
<protein>
    <recommendedName>
        <fullName evidence="4">Nucleocapsid protein</fullName>
    </recommendedName>
</protein>
<evidence type="ECO:0000313" key="2">
    <source>
        <dbReference type="EMBL" id="CAH9123605.1"/>
    </source>
</evidence>
<evidence type="ECO:0000313" key="3">
    <source>
        <dbReference type="Proteomes" id="UP001152523"/>
    </source>
</evidence>
<dbReference type="InterPro" id="IPR004902">
    <property type="entry name" value="Rhabdo_ncap_2"/>
</dbReference>
<evidence type="ECO:0008006" key="4">
    <source>
        <dbReference type="Google" id="ProtNLM"/>
    </source>
</evidence>
<gene>
    <name evidence="2" type="ORF">CEPIT_LOCUS25343</name>
</gene>
<dbReference type="EMBL" id="CAMAPF010000931">
    <property type="protein sequence ID" value="CAH9123605.1"/>
    <property type="molecule type" value="Genomic_DNA"/>
</dbReference>
<evidence type="ECO:0000256" key="1">
    <source>
        <dbReference type="ARBA" id="ARBA00004328"/>
    </source>
</evidence>